<name>A0A3S5CU77_9PLAT</name>
<comment type="caution">
    <text evidence="2">The sequence shown here is derived from an EMBL/GenBank/DDBJ whole genome shotgun (WGS) entry which is preliminary data.</text>
</comment>
<organism evidence="2 3">
    <name type="scientific">Protopolystoma xenopodis</name>
    <dbReference type="NCBI Taxonomy" id="117903"/>
    <lineage>
        <taxon>Eukaryota</taxon>
        <taxon>Metazoa</taxon>
        <taxon>Spiralia</taxon>
        <taxon>Lophotrochozoa</taxon>
        <taxon>Platyhelminthes</taxon>
        <taxon>Monogenea</taxon>
        <taxon>Polyopisthocotylea</taxon>
        <taxon>Polystomatidea</taxon>
        <taxon>Polystomatidae</taxon>
        <taxon>Protopolystoma</taxon>
    </lineage>
</organism>
<dbReference type="Proteomes" id="UP000784294">
    <property type="component" value="Unassembled WGS sequence"/>
</dbReference>
<feature type="region of interest" description="Disordered" evidence="1">
    <location>
        <begin position="1"/>
        <end position="33"/>
    </location>
</feature>
<dbReference type="AlphaFoldDB" id="A0A3S5CU77"/>
<proteinExistence type="predicted"/>
<accession>A0A3S5CU77</accession>
<feature type="region of interest" description="Disordered" evidence="1">
    <location>
        <begin position="140"/>
        <end position="177"/>
    </location>
</feature>
<evidence type="ECO:0000313" key="2">
    <source>
        <dbReference type="EMBL" id="VEL37384.1"/>
    </source>
</evidence>
<feature type="compositionally biased region" description="Low complexity" evidence="1">
    <location>
        <begin position="96"/>
        <end position="115"/>
    </location>
</feature>
<protein>
    <submittedName>
        <fullName evidence="2">Uncharacterized protein</fullName>
    </submittedName>
</protein>
<feature type="region of interest" description="Disordered" evidence="1">
    <location>
        <begin position="82"/>
        <end position="120"/>
    </location>
</feature>
<reference evidence="2" key="1">
    <citation type="submission" date="2018-11" db="EMBL/GenBank/DDBJ databases">
        <authorList>
            <consortium name="Pathogen Informatics"/>
        </authorList>
    </citation>
    <scope>NUCLEOTIDE SEQUENCE</scope>
</reference>
<sequence length="237" mass="25316">MPIEDRPSAEKCLEKVNPTKATTTTMSDKKPMTPSFIDTIKLMPDNVHVRLGPDSSSSQSISPSFPALLATSSVATPFAASLGTQSHTHPQPGARQPLQISSQPQHLQPPLQVSSTDQIVSASESRPVYFPLGQSLGHTALTQSPLQSKTSTATGPSRTDYEAKSEHSSVKQSGRREVRSVLKRSHTLTIPAEAEQVINTRGGGGFARCDDLVELLKDVNGGRLGLGDSTSDLSDYK</sequence>
<feature type="compositionally biased region" description="Basic and acidic residues" evidence="1">
    <location>
        <begin position="1"/>
        <end position="14"/>
    </location>
</feature>
<gene>
    <name evidence="2" type="ORF">PXEA_LOCUS30824</name>
</gene>
<evidence type="ECO:0000256" key="1">
    <source>
        <dbReference type="SAM" id="MobiDB-lite"/>
    </source>
</evidence>
<feature type="compositionally biased region" description="Basic and acidic residues" evidence="1">
    <location>
        <begin position="159"/>
        <end position="177"/>
    </location>
</feature>
<feature type="compositionally biased region" description="Polar residues" evidence="1">
    <location>
        <begin position="140"/>
        <end position="157"/>
    </location>
</feature>
<evidence type="ECO:0000313" key="3">
    <source>
        <dbReference type="Proteomes" id="UP000784294"/>
    </source>
</evidence>
<keyword evidence="3" id="KW-1185">Reference proteome</keyword>
<dbReference type="EMBL" id="CAAALY010254804">
    <property type="protein sequence ID" value="VEL37384.1"/>
    <property type="molecule type" value="Genomic_DNA"/>
</dbReference>